<dbReference type="GO" id="GO:0009231">
    <property type="term" value="P:riboflavin biosynthetic process"/>
    <property type="evidence" value="ECO:0007669"/>
    <property type="project" value="TreeGrafter"/>
</dbReference>
<name>A0A1N7EM12_9EURY</name>
<evidence type="ECO:0000313" key="6">
    <source>
        <dbReference type="Proteomes" id="UP000186914"/>
    </source>
</evidence>
<gene>
    <name evidence="5" type="ORF">SAMN05421858_4392</name>
</gene>
<dbReference type="InterPro" id="IPR024087">
    <property type="entry name" value="Creatininase-like_sf"/>
</dbReference>
<dbReference type="Pfam" id="PF02633">
    <property type="entry name" value="Creatininase"/>
    <property type="match status" value="1"/>
</dbReference>
<reference evidence="6" key="1">
    <citation type="submission" date="2017-01" db="EMBL/GenBank/DDBJ databases">
        <authorList>
            <person name="Varghese N."/>
            <person name="Submissions S."/>
        </authorList>
    </citation>
    <scope>NUCLEOTIDE SEQUENCE [LARGE SCALE GENOMIC DNA]</scope>
    <source>
        <strain evidence="6">CGMCC 1.7737</strain>
    </source>
</reference>
<keyword evidence="4" id="KW-0862">Zinc</keyword>
<evidence type="ECO:0000256" key="4">
    <source>
        <dbReference type="ARBA" id="ARBA00022833"/>
    </source>
</evidence>
<dbReference type="InterPro" id="IPR003785">
    <property type="entry name" value="Creatininase/forma_Hydrolase"/>
</dbReference>
<dbReference type="Gene3D" id="3.40.50.10310">
    <property type="entry name" value="Creatininase"/>
    <property type="match status" value="1"/>
</dbReference>
<dbReference type="PANTHER" id="PTHR35005:SF1">
    <property type="entry name" value="2-AMINO-5-FORMYLAMINO-6-RIBOSYLAMINOPYRIMIDIN-4(3H)-ONE 5'-MONOPHOSPHATE DEFORMYLASE"/>
    <property type="match status" value="1"/>
</dbReference>
<dbReference type="SUPFAM" id="SSF102215">
    <property type="entry name" value="Creatininase"/>
    <property type="match status" value="1"/>
</dbReference>
<comment type="cofactor">
    <cofactor evidence="1">
        <name>Zn(2+)</name>
        <dbReference type="ChEBI" id="CHEBI:29105"/>
    </cofactor>
</comment>
<keyword evidence="3 5" id="KW-0378">Hydrolase</keyword>
<dbReference type="AlphaFoldDB" id="A0A1N7EM12"/>
<keyword evidence="6" id="KW-1185">Reference proteome</keyword>
<accession>A0A1N7EM12</accession>
<dbReference type="GO" id="GO:0016811">
    <property type="term" value="F:hydrolase activity, acting on carbon-nitrogen (but not peptide) bonds, in linear amides"/>
    <property type="evidence" value="ECO:0007669"/>
    <property type="project" value="TreeGrafter"/>
</dbReference>
<proteinExistence type="predicted"/>
<evidence type="ECO:0000256" key="2">
    <source>
        <dbReference type="ARBA" id="ARBA00022723"/>
    </source>
</evidence>
<dbReference type="EMBL" id="FTNO01000006">
    <property type="protein sequence ID" value="SIR89137.1"/>
    <property type="molecule type" value="Genomic_DNA"/>
</dbReference>
<dbReference type="Proteomes" id="UP000186914">
    <property type="component" value="Unassembled WGS sequence"/>
</dbReference>
<dbReference type="PANTHER" id="PTHR35005">
    <property type="entry name" value="3-DEHYDRO-SCYLLO-INOSOSE HYDROLASE"/>
    <property type="match status" value="1"/>
</dbReference>
<evidence type="ECO:0000256" key="3">
    <source>
        <dbReference type="ARBA" id="ARBA00022801"/>
    </source>
</evidence>
<protein>
    <submittedName>
        <fullName evidence="5">Creatinine amidohydrolase</fullName>
    </submittedName>
</protein>
<keyword evidence="2" id="KW-0479">Metal-binding</keyword>
<evidence type="ECO:0000313" key="5">
    <source>
        <dbReference type="EMBL" id="SIR89137.1"/>
    </source>
</evidence>
<dbReference type="RefSeq" id="WP_076432612.1">
    <property type="nucleotide sequence ID" value="NZ_FTNO01000006.1"/>
</dbReference>
<organism evidence="5 6">
    <name type="scientific">Haladaptatus litoreus</name>
    <dbReference type="NCBI Taxonomy" id="553468"/>
    <lineage>
        <taxon>Archaea</taxon>
        <taxon>Methanobacteriati</taxon>
        <taxon>Methanobacteriota</taxon>
        <taxon>Stenosarchaea group</taxon>
        <taxon>Halobacteria</taxon>
        <taxon>Halobacteriales</taxon>
        <taxon>Haladaptataceae</taxon>
        <taxon>Haladaptatus</taxon>
    </lineage>
</organism>
<evidence type="ECO:0000256" key="1">
    <source>
        <dbReference type="ARBA" id="ARBA00001947"/>
    </source>
</evidence>
<dbReference type="OrthoDB" id="46121at2157"/>
<dbReference type="GO" id="GO:0046872">
    <property type="term" value="F:metal ion binding"/>
    <property type="evidence" value="ECO:0007669"/>
    <property type="project" value="UniProtKB-KW"/>
</dbReference>
<sequence>MLFESIGKSSHSWAAKTYEEIRTIAEQEGSILLVPFGSMEQHGHHLPVSTDTILVNAIAHAGGEQLENDIPLLITPTLWAGRSPHHLPFGGTISLDTDTALKTLCSVAETGLENGFDALLFLNGHGGNISLIDDAVSEVGAANLTAEILGLTYFHLASSFVDDIRESDVGGISHGGEFETSLMLHLRPDLVHEEAITGTHREATYDTEGRDLFDNGALSVYRPFTEYSESGAVGDPHLATADKGQRFYDGLGKELAKLLEQIHTETHSY</sequence>